<accession>Q56XW0</accession>
<dbReference type="EMBL" id="AK221563">
    <property type="protein sequence ID" value="BAD94990.1"/>
    <property type="molecule type" value="mRNA"/>
</dbReference>
<name>Q56XW0_ARATH</name>
<evidence type="ECO:0008006" key="3">
    <source>
        <dbReference type="Google" id="ProtNLM"/>
    </source>
</evidence>
<organism evidence="2">
    <name type="scientific">Arabidopsis thaliana</name>
    <name type="common">Mouse-ear cress</name>
    <dbReference type="NCBI Taxonomy" id="3702"/>
    <lineage>
        <taxon>Eukaryota</taxon>
        <taxon>Viridiplantae</taxon>
        <taxon>Streptophyta</taxon>
        <taxon>Embryophyta</taxon>
        <taxon>Tracheophyta</taxon>
        <taxon>Spermatophyta</taxon>
        <taxon>Magnoliopsida</taxon>
        <taxon>eudicotyledons</taxon>
        <taxon>Gunneridae</taxon>
        <taxon>Pentapetalae</taxon>
        <taxon>rosids</taxon>
        <taxon>malvids</taxon>
        <taxon>Brassicales</taxon>
        <taxon>Brassicaceae</taxon>
        <taxon>Camelineae</taxon>
        <taxon>Arabidopsis</taxon>
    </lineage>
</organism>
<keyword evidence="1" id="KW-0472">Membrane</keyword>
<evidence type="ECO:0000256" key="1">
    <source>
        <dbReference type="SAM" id="Phobius"/>
    </source>
</evidence>
<protein>
    <recommendedName>
        <fullName evidence="3">Transmembrane protein</fullName>
    </recommendedName>
</protein>
<evidence type="ECO:0000313" key="2">
    <source>
        <dbReference type="EMBL" id="BAD94990.1"/>
    </source>
</evidence>
<dbReference type="AlphaFoldDB" id="Q56XW0"/>
<keyword evidence="1" id="KW-0812">Transmembrane</keyword>
<proteinExistence type="evidence at transcript level"/>
<reference evidence="2" key="1">
    <citation type="submission" date="2005-03" db="EMBL/GenBank/DDBJ databases">
        <title>Large-scale analysis of RIKEN Arabidopsis full-length (RAFL) cDNAs.</title>
        <authorList>
            <person name="Totoki Y."/>
            <person name="Seki M."/>
            <person name="Ishida J."/>
            <person name="Nakajima M."/>
            <person name="Enju A."/>
            <person name="Kamiya A."/>
            <person name="Narusaka M."/>
            <person name="Shin-i T."/>
            <person name="Nakagawa M."/>
            <person name="Sakamoto N."/>
            <person name="Oishi K."/>
            <person name="Kohara Y."/>
            <person name="Kobayashi M."/>
            <person name="Toyoda A."/>
            <person name="Sakaki Y."/>
            <person name="Sakurai T."/>
            <person name="Iida K."/>
            <person name="Akiyama K."/>
            <person name="Satou M."/>
            <person name="Toyoda T."/>
            <person name="Konagaya A."/>
            <person name="Carninci P."/>
            <person name="Kawai J."/>
            <person name="Hayashizaki Y."/>
            <person name="Shinozaki K."/>
        </authorList>
    </citation>
    <scope>NUCLEOTIDE SEQUENCE</scope>
</reference>
<feature type="transmembrane region" description="Helical" evidence="1">
    <location>
        <begin position="12"/>
        <end position="36"/>
    </location>
</feature>
<keyword evidence="1" id="KW-1133">Transmembrane helix</keyword>
<sequence length="53" mass="6382">MFCLVVRPKTCSSFSFFSSSFFLLYIILFFSFTIYFPPNLFLELEKRTQNIYS</sequence>
<feature type="non-terminal residue" evidence="2">
    <location>
        <position position="53"/>
    </location>
</feature>